<dbReference type="EMBL" id="JANBPW010000565">
    <property type="protein sequence ID" value="KAJ1949030.1"/>
    <property type="molecule type" value="Genomic_DNA"/>
</dbReference>
<evidence type="ECO:0000313" key="1">
    <source>
        <dbReference type="EMBL" id="KAJ1949030.1"/>
    </source>
</evidence>
<organism evidence="1 2">
    <name type="scientific">Linderina macrospora</name>
    <dbReference type="NCBI Taxonomy" id="4868"/>
    <lineage>
        <taxon>Eukaryota</taxon>
        <taxon>Fungi</taxon>
        <taxon>Fungi incertae sedis</taxon>
        <taxon>Zoopagomycota</taxon>
        <taxon>Kickxellomycotina</taxon>
        <taxon>Kickxellomycetes</taxon>
        <taxon>Kickxellales</taxon>
        <taxon>Kickxellaceae</taxon>
        <taxon>Linderina</taxon>
    </lineage>
</organism>
<comment type="caution">
    <text evidence="1">The sequence shown here is derived from an EMBL/GenBank/DDBJ whole genome shotgun (WGS) entry which is preliminary data.</text>
</comment>
<dbReference type="Proteomes" id="UP001150603">
    <property type="component" value="Unassembled WGS sequence"/>
</dbReference>
<gene>
    <name evidence="1" type="ORF">FBU59_001326</name>
</gene>
<protein>
    <submittedName>
        <fullName evidence="1">Uncharacterized protein</fullName>
    </submittedName>
</protein>
<proteinExistence type="predicted"/>
<sequence>MVNIGVSFPPKVTHICCIGAGYVGGPTSAVMAAQCPDIRFTVADTDSARIAAWNSSNLPVYEKGLDDLVKMQRSVNLFFTTDVDSAIRQAEMILIAVNTPTKTRGVGSGKAADLRNVEMCVRRIATVAETDKVVVERSTVPCGTGQMVAGILDEFAKPGVQFHVLSNPEFMSEGSAIANLLHPDRVIIGAHGTSQWAQGLLRAVYEQWVPRDRILTMDLWSAELSKLAANAMLAQRISSINAISAVCEAAGASVKSVADGVGSDRRIGRDFLDASVGFGGSCFHKDVASLVWLSQSLNLPEVAEYWSQVLAMNSFQISRFARTVSQTVVGGLEDKRIACLGFAYKSGTGDSRNTPAAEVCRYLLDEGAHLAVYDPKVPDQHIRDRMEELGCDLSQVSVCASAEEAADGAQAVVVLTAWKQFLALDWEIVYGSMAKPAYVFDGQLMLEPETMRRLGYHFYQIGHPRSP</sequence>
<evidence type="ECO:0000313" key="2">
    <source>
        <dbReference type="Proteomes" id="UP001150603"/>
    </source>
</evidence>
<keyword evidence="2" id="KW-1185">Reference proteome</keyword>
<name>A0ACC1JE84_9FUNG</name>
<reference evidence="1" key="1">
    <citation type="submission" date="2022-07" db="EMBL/GenBank/DDBJ databases">
        <title>Phylogenomic reconstructions and comparative analyses of Kickxellomycotina fungi.</title>
        <authorList>
            <person name="Reynolds N.K."/>
            <person name="Stajich J.E."/>
            <person name="Barry K."/>
            <person name="Grigoriev I.V."/>
            <person name="Crous P."/>
            <person name="Smith M.E."/>
        </authorList>
    </citation>
    <scope>NUCLEOTIDE SEQUENCE</scope>
    <source>
        <strain evidence="1">NRRL 5244</strain>
    </source>
</reference>
<accession>A0ACC1JE84</accession>